<reference evidence="3 4" key="1">
    <citation type="submission" date="2015-01" db="EMBL/GenBank/DDBJ databases">
        <title>Complete genome of Pseudomonas batumici UCM B-321 producer of the batumin antibiotic with strong antistaphilococcal and potential anticancer activity.</title>
        <authorList>
            <person name="Klochko V.V."/>
            <person name="Zelena L.B."/>
            <person name="Elena K.A."/>
            <person name="Reva O.N."/>
        </authorList>
    </citation>
    <scope>NUCLEOTIDE SEQUENCE [LARGE SCALE GENOMIC DNA]</scope>
    <source>
        <strain evidence="3 4">UCM B-321</strain>
    </source>
</reference>
<feature type="signal peptide" evidence="2">
    <location>
        <begin position="1"/>
        <end position="26"/>
    </location>
</feature>
<dbReference type="OrthoDB" id="7031196at2"/>
<feature type="compositionally biased region" description="Acidic residues" evidence="1">
    <location>
        <begin position="61"/>
        <end position="73"/>
    </location>
</feature>
<evidence type="ECO:0000313" key="3">
    <source>
        <dbReference type="EMBL" id="KIH81416.1"/>
    </source>
</evidence>
<proteinExistence type="predicted"/>
<keyword evidence="2" id="KW-0732">Signal</keyword>
<feature type="chain" id="PRO_5002150051" evidence="2">
    <location>
        <begin position="27"/>
        <end position="73"/>
    </location>
</feature>
<feature type="region of interest" description="Disordered" evidence="1">
    <location>
        <begin position="48"/>
        <end position="73"/>
    </location>
</feature>
<comment type="caution">
    <text evidence="3">The sequence shown here is derived from an EMBL/GenBank/DDBJ whole genome shotgun (WGS) entry which is preliminary data.</text>
</comment>
<gene>
    <name evidence="3" type="ORF">UCMB321_4658</name>
</gene>
<keyword evidence="4" id="KW-1185">Reference proteome</keyword>
<dbReference type="AlphaFoldDB" id="A0A0C2HW67"/>
<dbReference type="RefSeq" id="WP_040070999.1">
    <property type="nucleotide sequence ID" value="NZ_CP144470.1"/>
</dbReference>
<dbReference type="Proteomes" id="UP000031535">
    <property type="component" value="Unassembled WGS sequence"/>
</dbReference>
<protein>
    <submittedName>
        <fullName evidence="3">Uncharacterized protein</fullName>
    </submittedName>
</protein>
<accession>A0A0C2HW67</accession>
<feature type="compositionally biased region" description="Basic and acidic residues" evidence="1">
    <location>
        <begin position="51"/>
        <end position="60"/>
    </location>
</feature>
<name>A0A0C2HW67_9PSED</name>
<dbReference type="EMBL" id="JXDG01000061">
    <property type="protein sequence ID" value="KIH81416.1"/>
    <property type="molecule type" value="Genomic_DNA"/>
</dbReference>
<organism evidence="3 4">
    <name type="scientific">Pseudomonas batumici</name>
    <dbReference type="NCBI Taxonomy" id="226910"/>
    <lineage>
        <taxon>Bacteria</taxon>
        <taxon>Pseudomonadati</taxon>
        <taxon>Pseudomonadota</taxon>
        <taxon>Gammaproteobacteria</taxon>
        <taxon>Pseudomonadales</taxon>
        <taxon>Pseudomonadaceae</taxon>
        <taxon>Pseudomonas</taxon>
    </lineage>
</organism>
<evidence type="ECO:0000313" key="4">
    <source>
        <dbReference type="Proteomes" id="UP000031535"/>
    </source>
</evidence>
<sequence>MKIFQRGVLLIKVLVLLMVGASGAWASNTVSDHGAVSVSKAPTHMLYAADTKPDDSKDDGSSDDSSDEDDTQG</sequence>
<evidence type="ECO:0000256" key="1">
    <source>
        <dbReference type="SAM" id="MobiDB-lite"/>
    </source>
</evidence>
<evidence type="ECO:0000256" key="2">
    <source>
        <dbReference type="SAM" id="SignalP"/>
    </source>
</evidence>
<dbReference type="PATRIC" id="fig|226910.6.peg.4648"/>